<name>A0A443SQQ0_9ACAR</name>
<sequence>MSSNDDAANNTSNTIKPLKIGIKRDSAAVTRSQKSVRAATENALSLVADSHTTAENCSQLTGNHDPMYEHYQEWVSKTYGDSAKTKTVTLRKYNRIAKILKGEESTSIENSKFRFWVKAKGFKLGPLIDEDGKECSEEVLYVPCTKNAFGLIFLFSEILDCLRVTFLLRLISEIVKTE</sequence>
<keyword evidence="2" id="KW-1185">Reference proteome</keyword>
<dbReference type="EMBL" id="NCKV01000760">
    <property type="protein sequence ID" value="RWS29812.1"/>
    <property type="molecule type" value="Genomic_DNA"/>
</dbReference>
<organism evidence="1 2">
    <name type="scientific">Leptotrombidium deliense</name>
    <dbReference type="NCBI Taxonomy" id="299467"/>
    <lineage>
        <taxon>Eukaryota</taxon>
        <taxon>Metazoa</taxon>
        <taxon>Ecdysozoa</taxon>
        <taxon>Arthropoda</taxon>
        <taxon>Chelicerata</taxon>
        <taxon>Arachnida</taxon>
        <taxon>Acari</taxon>
        <taxon>Acariformes</taxon>
        <taxon>Trombidiformes</taxon>
        <taxon>Prostigmata</taxon>
        <taxon>Anystina</taxon>
        <taxon>Parasitengona</taxon>
        <taxon>Trombiculoidea</taxon>
        <taxon>Trombiculidae</taxon>
        <taxon>Leptotrombidium</taxon>
    </lineage>
</organism>
<protein>
    <submittedName>
        <fullName evidence="1">Nucleolar protein 4-like protein</fullName>
    </submittedName>
</protein>
<dbReference type="OrthoDB" id="10047222at2759"/>
<dbReference type="VEuPathDB" id="VectorBase:LDEU002228"/>
<dbReference type="Proteomes" id="UP000288716">
    <property type="component" value="Unassembled WGS sequence"/>
</dbReference>
<gene>
    <name evidence="1" type="ORF">B4U80_07188</name>
</gene>
<proteinExistence type="predicted"/>
<evidence type="ECO:0000313" key="1">
    <source>
        <dbReference type="EMBL" id="RWS29812.1"/>
    </source>
</evidence>
<evidence type="ECO:0000313" key="2">
    <source>
        <dbReference type="Proteomes" id="UP000288716"/>
    </source>
</evidence>
<comment type="caution">
    <text evidence="1">The sequence shown here is derived from an EMBL/GenBank/DDBJ whole genome shotgun (WGS) entry which is preliminary data.</text>
</comment>
<dbReference type="STRING" id="299467.A0A443SQQ0"/>
<dbReference type="AlphaFoldDB" id="A0A443SQQ0"/>
<accession>A0A443SQQ0</accession>
<reference evidence="1 2" key="1">
    <citation type="journal article" date="2018" name="Gigascience">
        <title>Genomes of trombidid mites reveal novel predicted allergens and laterally-transferred genes associated with secondary metabolism.</title>
        <authorList>
            <person name="Dong X."/>
            <person name="Chaisiri K."/>
            <person name="Xia D."/>
            <person name="Armstrong S.D."/>
            <person name="Fang Y."/>
            <person name="Donnelly M.J."/>
            <person name="Kadowaki T."/>
            <person name="McGarry J.W."/>
            <person name="Darby A.C."/>
            <person name="Makepeace B.L."/>
        </authorList>
    </citation>
    <scope>NUCLEOTIDE SEQUENCE [LARGE SCALE GENOMIC DNA]</scope>
    <source>
        <strain evidence="1">UoL-UT</strain>
    </source>
</reference>